<feature type="region of interest" description="Disordered" evidence="2">
    <location>
        <begin position="1"/>
        <end position="25"/>
    </location>
</feature>
<evidence type="ECO:0000256" key="2">
    <source>
        <dbReference type="SAM" id="MobiDB-lite"/>
    </source>
</evidence>
<organism evidence="3 4">
    <name type="scientific">Aedes albopictus</name>
    <name type="common">Asian tiger mosquito</name>
    <name type="synonym">Stegomyia albopicta</name>
    <dbReference type="NCBI Taxonomy" id="7160"/>
    <lineage>
        <taxon>Eukaryota</taxon>
        <taxon>Metazoa</taxon>
        <taxon>Ecdysozoa</taxon>
        <taxon>Arthropoda</taxon>
        <taxon>Hexapoda</taxon>
        <taxon>Insecta</taxon>
        <taxon>Pterygota</taxon>
        <taxon>Neoptera</taxon>
        <taxon>Endopterygota</taxon>
        <taxon>Diptera</taxon>
        <taxon>Nematocera</taxon>
        <taxon>Culicoidea</taxon>
        <taxon>Culicidae</taxon>
        <taxon>Culicinae</taxon>
        <taxon>Aedini</taxon>
        <taxon>Aedes</taxon>
        <taxon>Stegomyia</taxon>
    </lineage>
</organism>
<evidence type="ECO:0000256" key="1">
    <source>
        <dbReference type="SAM" id="Coils"/>
    </source>
</evidence>
<keyword evidence="4" id="KW-1185">Reference proteome</keyword>
<evidence type="ECO:0000313" key="4">
    <source>
        <dbReference type="Proteomes" id="UP000069940"/>
    </source>
</evidence>
<keyword evidence="1" id="KW-0175">Coiled coil</keyword>
<feature type="region of interest" description="Disordered" evidence="2">
    <location>
        <begin position="87"/>
        <end position="113"/>
    </location>
</feature>
<protein>
    <submittedName>
        <fullName evidence="3">Uncharacterized protein</fullName>
    </submittedName>
</protein>
<dbReference type="RefSeq" id="XP_062716010.1">
    <property type="nucleotide sequence ID" value="XM_062860026.1"/>
</dbReference>
<feature type="compositionally biased region" description="Basic and acidic residues" evidence="2">
    <location>
        <begin position="87"/>
        <end position="96"/>
    </location>
</feature>
<dbReference type="EnsemblMetazoa" id="AALFPA23_021787.R32261">
    <property type="protein sequence ID" value="AALFPA23_021787.P32261"/>
    <property type="gene ID" value="AALFPA23_021787"/>
</dbReference>
<dbReference type="GeneID" id="115262083"/>
<evidence type="ECO:0000313" key="3">
    <source>
        <dbReference type="EnsemblMetazoa" id="AALFPA23_021787.P32261"/>
    </source>
</evidence>
<proteinExistence type="predicted"/>
<sequence length="399" mass="44754">MEALDTPELNNGAAESSNDGNVKMTELELLKELKALRNENAKLKSRANRTTSDENVRAGSLMVAPENVVDIRPASIIIDSVDEGARAKPQLQRDDQNQQATTVRPDVSSSPASGMSLSALGIPECLPTDGDSEIDRKSYEHWKKIFEASMDLMRSVDENTRFSIFKIKAGVKLLEVYDSTATTSGMPDEKDEPYSNAIARLNEYYGSRTYMLTQRSKLINMVQRKDEDSVQFVRRVGAATKLCGYHEDEEMEAIVRTITKGTLDNRVRKLAHRNWTRQGSLKELIDAVRDSEIERYNEEEFVRSQQPKSESVPRPAVLAAVERYPNQRGFRPEGYNGGKLSWSQDGRHGGPIRVRRGNSYRSFGSHSGSASDADRCWRCSSVYHSAAKCPMTRFVTSAR</sequence>
<reference evidence="3" key="2">
    <citation type="submission" date="2025-05" db="UniProtKB">
        <authorList>
            <consortium name="EnsemblMetazoa"/>
        </authorList>
    </citation>
    <scope>IDENTIFICATION</scope>
    <source>
        <strain evidence="3">Foshan</strain>
    </source>
</reference>
<dbReference type="Proteomes" id="UP000069940">
    <property type="component" value="Unassembled WGS sequence"/>
</dbReference>
<feature type="coiled-coil region" evidence="1">
    <location>
        <begin position="26"/>
        <end position="53"/>
    </location>
</feature>
<name>A0ABM1ZUK5_AEDAL</name>
<reference evidence="4" key="1">
    <citation type="journal article" date="2015" name="Proc. Natl. Acad. Sci. U.S.A.">
        <title>Genome sequence of the Asian Tiger mosquito, Aedes albopictus, reveals insights into its biology, genetics, and evolution.</title>
        <authorList>
            <person name="Chen X.G."/>
            <person name="Jiang X."/>
            <person name="Gu J."/>
            <person name="Xu M."/>
            <person name="Wu Y."/>
            <person name="Deng Y."/>
            <person name="Zhang C."/>
            <person name="Bonizzoni M."/>
            <person name="Dermauw W."/>
            <person name="Vontas J."/>
            <person name="Armbruster P."/>
            <person name="Huang X."/>
            <person name="Yang Y."/>
            <person name="Zhang H."/>
            <person name="He W."/>
            <person name="Peng H."/>
            <person name="Liu Y."/>
            <person name="Wu K."/>
            <person name="Chen J."/>
            <person name="Lirakis M."/>
            <person name="Topalis P."/>
            <person name="Van Leeuwen T."/>
            <person name="Hall A.B."/>
            <person name="Jiang X."/>
            <person name="Thorpe C."/>
            <person name="Mueller R.L."/>
            <person name="Sun C."/>
            <person name="Waterhouse R.M."/>
            <person name="Yan G."/>
            <person name="Tu Z.J."/>
            <person name="Fang X."/>
            <person name="James A.A."/>
        </authorList>
    </citation>
    <scope>NUCLEOTIDE SEQUENCE [LARGE SCALE GENOMIC DNA]</scope>
    <source>
        <strain evidence="4">Foshan</strain>
    </source>
</reference>
<accession>A0ABM1ZUK5</accession>